<feature type="binding site" evidence="3">
    <location>
        <position position="98"/>
    </location>
    <ligand>
        <name>a divalent metal cation</name>
        <dbReference type="ChEBI" id="CHEBI:60240"/>
        <label>1</label>
    </ligand>
</feature>
<feature type="binding site" evidence="3">
    <location>
        <position position="209"/>
    </location>
    <ligand>
        <name>a divalent metal cation</name>
        <dbReference type="ChEBI" id="CHEBI:60240"/>
        <label>1</label>
    </ligand>
</feature>
<keyword evidence="5" id="KW-1185">Reference proteome</keyword>
<dbReference type="InterPro" id="IPR001130">
    <property type="entry name" value="TatD-like"/>
</dbReference>
<dbReference type="PIRSF" id="PIRSF005902">
    <property type="entry name" value="DNase_TatD"/>
    <property type="match status" value="1"/>
</dbReference>
<evidence type="ECO:0000313" key="4">
    <source>
        <dbReference type="EMBL" id="GBF34361.1"/>
    </source>
</evidence>
<dbReference type="GO" id="GO:0004536">
    <property type="term" value="F:DNA nuclease activity"/>
    <property type="evidence" value="ECO:0007669"/>
    <property type="project" value="InterPro"/>
</dbReference>
<dbReference type="OrthoDB" id="9810005at2"/>
<dbReference type="CDD" id="cd01310">
    <property type="entry name" value="TatD_DNAse"/>
    <property type="match status" value="1"/>
</dbReference>
<dbReference type="FunFam" id="3.20.20.140:FF:000005">
    <property type="entry name" value="TatD family hydrolase"/>
    <property type="match status" value="1"/>
</dbReference>
<dbReference type="InterPro" id="IPR018228">
    <property type="entry name" value="DNase_TatD-rel_CS"/>
</dbReference>
<comment type="caution">
    <text evidence="4">The sequence shown here is derived from an EMBL/GenBank/DDBJ whole genome shotgun (WGS) entry which is preliminary data.</text>
</comment>
<keyword evidence="1 3" id="KW-0479">Metal-binding</keyword>
<feature type="binding site" evidence="3">
    <location>
        <position position="12"/>
    </location>
    <ligand>
        <name>a divalent metal cation</name>
        <dbReference type="ChEBI" id="CHEBI:60240"/>
        <label>1</label>
    </ligand>
</feature>
<protein>
    <submittedName>
        <fullName evidence="4">Deoxyribonuclease YcfH</fullName>
    </submittedName>
</protein>
<dbReference type="Proteomes" id="UP000239549">
    <property type="component" value="Unassembled WGS sequence"/>
</dbReference>
<evidence type="ECO:0000313" key="5">
    <source>
        <dbReference type="Proteomes" id="UP000239549"/>
    </source>
</evidence>
<accession>A0A2L2XKC4</accession>
<gene>
    <name evidence="4" type="ORF">DCCM_3473</name>
</gene>
<dbReference type="GO" id="GO:0016788">
    <property type="term" value="F:hydrolase activity, acting on ester bonds"/>
    <property type="evidence" value="ECO:0007669"/>
    <property type="project" value="InterPro"/>
</dbReference>
<dbReference type="Pfam" id="PF01026">
    <property type="entry name" value="TatD_DNase"/>
    <property type="match status" value="1"/>
</dbReference>
<name>A0A2L2XKC4_9FIRM</name>
<feature type="binding site" evidence="3">
    <location>
        <position position="159"/>
    </location>
    <ligand>
        <name>a divalent metal cation</name>
        <dbReference type="ChEBI" id="CHEBI:60240"/>
        <label>2</label>
    </ligand>
</feature>
<dbReference type="GO" id="GO:0046872">
    <property type="term" value="F:metal ion binding"/>
    <property type="evidence" value="ECO:0007669"/>
    <property type="project" value="UniProtKB-KW"/>
</dbReference>
<feature type="binding site" evidence="3">
    <location>
        <position position="134"/>
    </location>
    <ligand>
        <name>a divalent metal cation</name>
        <dbReference type="ChEBI" id="CHEBI:60240"/>
        <label>2</label>
    </ligand>
</feature>
<dbReference type="PROSITE" id="PS01137">
    <property type="entry name" value="TATD_1"/>
    <property type="match status" value="1"/>
</dbReference>
<feature type="binding site" evidence="3">
    <location>
        <position position="14"/>
    </location>
    <ligand>
        <name>a divalent metal cation</name>
        <dbReference type="ChEBI" id="CHEBI:60240"/>
        <label>1</label>
    </ligand>
</feature>
<dbReference type="SUPFAM" id="SSF51556">
    <property type="entry name" value="Metallo-dependent hydrolases"/>
    <property type="match status" value="1"/>
</dbReference>
<dbReference type="NCBIfam" id="TIGR00010">
    <property type="entry name" value="YchF/TatD family DNA exonuclease"/>
    <property type="match status" value="1"/>
</dbReference>
<evidence type="ECO:0000256" key="1">
    <source>
        <dbReference type="ARBA" id="ARBA00022723"/>
    </source>
</evidence>
<reference evidence="5" key="1">
    <citation type="submission" date="2018-02" db="EMBL/GenBank/DDBJ databases">
        <title>Genome sequence of Desulfocucumis palustris strain NAW-5.</title>
        <authorList>
            <person name="Watanabe M."/>
            <person name="Kojima H."/>
            <person name="Fukui M."/>
        </authorList>
    </citation>
    <scope>NUCLEOTIDE SEQUENCE [LARGE SCALE GENOMIC DNA]</scope>
    <source>
        <strain evidence="5">NAW-5</strain>
    </source>
</reference>
<dbReference type="InterPro" id="IPR015991">
    <property type="entry name" value="TatD/YcfH-like"/>
</dbReference>
<organism evidence="4 5">
    <name type="scientific">Desulfocucumis palustris</name>
    <dbReference type="NCBI Taxonomy" id="1898651"/>
    <lineage>
        <taxon>Bacteria</taxon>
        <taxon>Bacillati</taxon>
        <taxon>Bacillota</taxon>
        <taxon>Clostridia</taxon>
        <taxon>Eubacteriales</taxon>
        <taxon>Desulfocucumaceae</taxon>
        <taxon>Desulfocucumis</taxon>
    </lineage>
</organism>
<dbReference type="GO" id="GO:0005829">
    <property type="term" value="C:cytosol"/>
    <property type="evidence" value="ECO:0007669"/>
    <property type="project" value="TreeGrafter"/>
</dbReference>
<keyword evidence="2" id="KW-0378">Hydrolase</keyword>
<dbReference type="InterPro" id="IPR032466">
    <property type="entry name" value="Metal_Hydrolase"/>
</dbReference>
<evidence type="ECO:0000256" key="2">
    <source>
        <dbReference type="ARBA" id="ARBA00022801"/>
    </source>
</evidence>
<dbReference type="Gene3D" id="3.20.20.140">
    <property type="entry name" value="Metal-dependent hydrolases"/>
    <property type="match status" value="1"/>
</dbReference>
<dbReference type="EMBL" id="BFAV01000140">
    <property type="protein sequence ID" value="GBF34361.1"/>
    <property type="molecule type" value="Genomic_DNA"/>
</dbReference>
<proteinExistence type="predicted"/>
<evidence type="ECO:0000256" key="3">
    <source>
        <dbReference type="PIRSR" id="PIRSR005902-1"/>
    </source>
</evidence>
<sequence length="263" mass="29182">MDEKDRFLVDTHAHLDIEEFDGDREEAILRARDAGVRYIINASFDLPSSERSVKLANQHPFIYALVGVHPHEAEDLPENYLARLGGLAAGPGVVAIGEIGLDYYRDLSPRPVQQKVFREQLALCRELDLPVVIHDRDAHGDLMDILKKDGISRRGGVLHCYSGSWEMAGLCMAMGFYISIAGPVTFPNAARLKDIAGKLPLERLLTETDCPYLAPQARRGKRNEPAYVRYVTEEIASLRGMETDVLAAAVLENTRAIFGIPAE</sequence>
<dbReference type="AlphaFoldDB" id="A0A2L2XKC4"/>
<dbReference type="PANTHER" id="PTHR46124">
    <property type="entry name" value="D-AMINOACYL-TRNA DEACYLASE"/>
    <property type="match status" value="1"/>
</dbReference>
<dbReference type="PANTHER" id="PTHR46124:SF2">
    <property type="entry name" value="D-AMINOACYL-TRNA DEACYLASE"/>
    <property type="match status" value="1"/>
</dbReference>
<dbReference type="RefSeq" id="WP_104372637.1">
    <property type="nucleotide sequence ID" value="NZ_BFAV01000140.1"/>
</dbReference>